<dbReference type="InterPro" id="IPR027981">
    <property type="entry name" value="DUF4446"/>
</dbReference>
<evidence type="ECO:0008006" key="4">
    <source>
        <dbReference type="Google" id="ProtNLM"/>
    </source>
</evidence>
<dbReference type="AlphaFoldDB" id="A0A198A6V1"/>
<evidence type="ECO:0000256" key="1">
    <source>
        <dbReference type="SAM" id="Phobius"/>
    </source>
</evidence>
<protein>
    <recommendedName>
        <fullName evidence="4">DUF4446 domain-containing protein</fullName>
    </recommendedName>
</protein>
<dbReference type="EMBL" id="LYPB01000074">
    <property type="protein sequence ID" value="OAS16801.1"/>
    <property type="molecule type" value="Genomic_DNA"/>
</dbReference>
<organism evidence="2 3">
    <name type="scientific">Paenibacillus oryzisoli</name>
    <dbReference type="NCBI Taxonomy" id="1850517"/>
    <lineage>
        <taxon>Bacteria</taxon>
        <taxon>Bacillati</taxon>
        <taxon>Bacillota</taxon>
        <taxon>Bacilli</taxon>
        <taxon>Bacillales</taxon>
        <taxon>Paenibacillaceae</taxon>
        <taxon>Paenibacillus</taxon>
    </lineage>
</organism>
<accession>A0A198A6V1</accession>
<reference evidence="2 3" key="1">
    <citation type="submission" date="2016-05" db="EMBL/GenBank/DDBJ databases">
        <title>Paenibacillus sp. 1ZS3-15 nov., isolated from the rhizosphere soil.</title>
        <authorList>
            <person name="Zhang X.X."/>
            <person name="Zhang J."/>
        </authorList>
    </citation>
    <scope>NUCLEOTIDE SEQUENCE [LARGE SCALE GENOMIC DNA]</scope>
    <source>
        <strain evidence="2 3">1ZS3-15</strain>
    </source>
</reference>
<comment type="caution">
    <text evidence="2">The sequence shown here is derived from an EMBL/GenBank/DDBJ whole genome shotgun (WGS) entry which is preliminary data.</text>
</comment>
<dbReference type="Proteomes" id="UP000078454">
    <property type="component" value="Unassembled WGS sequence"/>
</dbReference>
<evidence type="ECO:0000313" key="2">
    <source>
        <dbReference type="EMBL" id="OAS16801.1"/>
    </source>
</evidence>
<dbReference type="STRING" id="1850517.A8708_08015"/>
<name>A0A198A6V1_9BACL</name>
<gene>
    <name evidence="2" type="ORF">A8708_08015</name>
</gene>
<sequence length="163" mass="18377">MGELFGLNAEYVMLVCFAFILVLLVMVIIISIRLSSLRKRYTRMMNGSSAENMEQLLIDMQNALNEQKAESVKASTQISTIQQSMKKMTSNIKVRRYNAFNEGGSDLSFSLAMLNEEQDGVIITGIHSREQMYVYAKPIAKGQSSYTLSPEEKETLTQTLKQS</sequence>
<dbReference type="Pfam" id="PF14584">
    <property type="entry name" value="DUF4446"/>
    <property type="match status" value="1"/>
</dbReference>
<keyword evidence="3" id="KW-1185">Reference proteome</keyword>
<feature type="transmembrane region" description="Helical" evidence="1">
    <location>
        <begin position="12"/>
        <end position="35"/>
    </location>
</feature>
<keyword evidence="1" id="KW-1133">Transmembrane helix</keyword>
<dbReference type="RefSeq" id="WP_068667011.1">
    <property type="nucleotide sequence ID" value="NZ_LYPB01000074.1"/>
</dbReference>
<keyword evidence="1" id="KW-0472">Membrane</keyword>
<dbReference type="OrthoDB" id="5244042at2"/>
<proteinExistence type="predicted"/>
<keyword evidence="1" id="KW-0812">Transmembrane</keyword>
<evidence type="ECO:0000313" key="3">
    <source>
        <dbReference type="Proteomes" id="UP000078454"/>
    </source>
</evidence>